<dbReference type="SUPFAM" id="SSF101941">
    <property type="entry name" value="NAC domain"/>
    <property type="match status" value="1"/>
</dbReference>
<sequence length="212" mass="24321">MELRDIESTLPPGFRFYPSDEELVCHYLYKKVADHHQSASEGTMVEVDLHTCEPWELPGMRKTLVFYSGRAPNGIKTSWVMHEFRLENPLTLPKEDWVLCRVFKKKKGDESHASTSADEQAMQEYNNNISEKMSTSLIYVPDEQDEDMYNKESSSNSILNLAMFQCCHFLDEVDYSTSIGMRMINSRTDHGDDVDDYGLLLDVGLINNSIGM</sequence>
<dbReference type="AlphaFoldDB" id="A0AB40CPW6"/>
<evidence type="ECO:0000313" key="6">
    <source>
        <dbReference type="Proteomes" id="UP001515500"/>
    </source>
</evidence>
<evidence type="ECO:0000313" key="7">
    <source>
        <dbReference type="RefSeq" id="XP_039140836.1"/>
    </source>
</evidence>
<dbReference type="InterPro" id="IPR036093">
    <property type="entry name" value="NAC_dom_sf"/>
</dbReference>
<dbReference type="PANTHER" id="PTHR31744:SF4">
    <property type="entry name" value="NAC TRANSCRIPTION FACTOR"/>
    <property type="match status" value="1"/>
</dbReference>
<evidence type="ECO:0000256" key="1">
    <source>
        <dbReference type="ARBA" id="ARBA00023015"/>
    </source>
</evidence>
<name>A0AB40CPW6_DIOCR</name>
<keyword evidence="2" id="KW-0238">DNA-binding</keyword>
<keyword evidence="1" id="KW-0805">Transcription regulation</keyword>
<keyword evidence="3" id="KW-0804">Transcription</keyword>
<evidence type="ECO:0000256" key="3">
    <source>
        <dbReference type="ARBA" id="ARBA00023163"/>
    </source>
</evidence>
<proteinExistence type="predicted"/>
<dbReference type="RefSeq" id="XP_039140836.1">
    <property type="nucleotide sequence ID" value="XM_039284902.1"/>
</dbReference>
<dbReference type="GeneID" id="120278006"/>
<dbReference type="GO" id="GO:0006355">
    <property type="term" value="P:regulation of DNA-templated transcription"/>
    <property type="evidence" value="ECO:0007669"/>
    <property type="project" value="InterPro"/>
</dbReference>
<evidence type="ECO:0000259" key="5">
    <source>
        <dbReference type="PROSITE" id="PS51005"/>
    </source>
</evidence>
<dbReference type="Proteomes" id="UP001515500">
    <property type="component" value="Chromosome 2"/>
</dbReference>
<dbReference type="Gene3D" id="2.170.150.80">
    <property type="entry name" value="NAC domain"/>
    <property type="match status" value="2"/>
</dbReference>
<organism evidence="6 7">
    <name type="scientific">Dioscorea cayennensis subsp. rotundata</name>
    <name type="common">White Guinea yam</name>
    <name type="synonym">Dioscorea rotundata</name>
    <dbReference type="NCBI Taxonomy" id="55577"/>
    <lineage>
        <taxon>Eukaryota</taxon>
        <taxon>Viridiplantae</taxon>
        <taxon>Streptophyta</taxon>
        <taxon>Embryophyta</taxon>
        <taxon>Tracheophyta</taxon>
        <taxon>Spermatophyta</taxon>
        <taxon>Magnoliopsida</taxon>
        <taxon>Liliopsida</taxon>
        <taxon>Dioscoreales</taxon>
        <taxon>Dioscoreaceae</taxon>
        <taxon>Dioscorea</taxon>
    </lineage>
</organism>
<keyword evidence="6" id="KW-1185">Reference proteome</keyword>
<dbReference type="PROSITE" id="PS51005">
    <property type="entry name" value="NAC"/>
    <property type="match status" value="1"/>
</dbReference>
<gene>
    <name evidence="7" type="primary">LOC120278006</name>
</gene>
<evidence type="ECO:0000256" key="4">
    <source>
        <dbReference type="ARBA" id="ARBA00023242"/>
    </source>
</evidence>
<evidence type="ECO:0000256" key="2">
    <source>
        <dbReference type="ARBA" id="ARBA00023125"/>
    </source>
</evidence>
<protein>
    <submittedName>
        <fullName evidence="7">NAC domain-containing protein 100-like isoform X2</fullName>
    </submittedName>
</protein>
<dbReference type="InterPro" id="IPR003441">
    <property type="entry name" value="NAC-dom"/>
</dbReference>
<feature type="domain" description="NAC" evidence="5">
    <location>
        <begin position="1"/>
        <end position="105"/>
    </location>
</feature>
<dbReference type="Pfam" id="PF02365">
    <property type="entry name" value="NAM"/>
    <property type="match status" value="1"/>
</dbReference>
<dbReference type="PANTHER" id="PTHR31744">
    <property type="entry name" value="PROTEIN CUP-SHAPED COTYLEDON 2-RELATED"/>
    <property type="match status" value="1"/>
</dbReference>
<keyword evidence="4" id="KW-0539">Nucleus</keyword>
<dbReference type="GO" id="GO:0003677">
    <property type="term" value="F:DNA binding"/>
    <property type="evidence" value="ECO:0007669"/>
    <property type="project" value="UniProtKB-KW"/>
</dbReference>
<accession>A0AB40CPW6</accession>
<reference evidence="7" key="1">
    <citation type="submission" date="2025-08" db="UniProtKB">
        <authorList>
            <consortium name="RefSeq"/>
        </authorList>
    </citation>
    <scope>IDENTIFICATION</scope>
</reference>